<evidence type="ECO:0000256" key="4">
    <source>
        <dbReference type="ARBA" id="ARBA00022490"/>
    </source>
</evidence>
<dbReference type="SUPFAM" id="SSF55060">
    <property type="entry name" value="GHMP Kinase, C-terminal domain"/>
    <property type="match status" value="1"/>
</dbReference>
<evidence type="ECO:0000256" key="2">
    <source>
        <dbReference type="ARBA" id="ARBA00006495"/>
    </source>
</evidence>
<dbReference type="InterPro" id="IPR013750">
    <property type="entry name" value="GHMP_kinase_C_dom"/>
</dbReference>
<feature type="domain" description="GHMP kinase N-terminal" evidence="13">
    <location>
        <begin position="169"/>
        <end position="251"/>
    </location>
</feature>
<evidence type="ECO:0000256" key="5">
    <source>
        <dbReference type="ARBA" id="ARBA00022516"/>
    </source>
</evidence>
<sequence>MDGASRLRIHDRPPFVVRRSARIPVSEETFEYATGHGSAHAKTILIGEHAVVYGYPAIAFPIPHLSLTATARLLPYPDSVSTHTGRIEGSVSAEGFGTISGSYSLTEGFSFDDQTVPGDEVRFESGLTLDVPSSRTGERRGKRRIATVGDPSTGAIYLDVDTEEAEDELAQSALRTILSHVGEKPGRAEVTVEGSIPTARGLGSSAAMASAIAVAVARLYGHELTSEERFELVQFVERIAHGTPSGLDAYQTMADGPLWFQAGKAEPLELAHAPALVVADTGLPGHTLDAVRGIRERRERDPRLVDLALETIASLAHTTREALRIGDMSSVGRAMNDCQEILTELGVSHSRLEHLVGAARDAGALGAKLTGGGLGGCIIALAPSHGAVPALSRALSAAGAKNVWSINPANEESS</sequence>
<evidence type="ECO:0000256" key="12">
    <source>
        <dbReference type="ARBA" id="ARBA00029438"/>
    </source>
</evidence>
<dbReference type="PROSITE" id="PS00627">
    <property type="entry name" value="GHMP_KINASES_ATP"/>
    <property type="match status" value="1"/>
</dbReference>
<comment type="subcellular location">
    <subcellularLocation>
        <location evidence="1">Cytoplasm</location>
    </subcellularLocation>
</comment>
<keyword evidence="8 15" id="KW-0418">Kinase</keyword>
<evidence type="ECO:0000313" key="15">
    <source>
        <dbReference type="EMBL" id="ATH96438.1"/>
    </source>
</evidence>
<gene>
    <name evidence="15" type="primary">mvk</name>
    <name evidence="15" type="ORF">COP05_04515</name>
</gene>
<keyword evidence="11" id="KW-0443">Lipid metabolism</keyword>
<dbReference type="GO" id="GO:0016301">
    <property type="term" value="F:kinase activity"/>
    <property type="evidence" value="ECO:0007669"/>
    <property type="project" value="UniProtKB-KW"/>
</dbReference>
<evidence type="ECO:0000256" key="8">
    <source>
        <dbReference type="ARBA" id="ARBA00022777"/>
    </source>
</evidence>
<dbReference type="Gene3D" id="3.30.70.890">
    <property type="entry name" value="GHMP kinase, C-terminal domain"/>
    <property type="match status" value="1"/>
</dbReference>
<evidence type="ECO:0000259" key="14">
    <source>
        <dbReference type="Pfam" id="PF08544"/>
    </source>
</evidence>
<dbReference type="NCBIfam" id="TIGR00549">
    <property type="entry name" value="mevalon_kin"/>
    <property type="match status" value="1"/>
</dbReference>
<dbReference type="InterPro" id="IPR006204">
    <property type="entry name" value="GHMP_kinase_N_dom"/>
</dbReference>
<dbReference type="PRINTS" id="PR00960">
    <property type="entry name" value="LMBPPROTEIN"/>
</dbReference>
<evidence type="ECO:0000256" key="6">
    <source>
        <dbReference type="ARBA" id="ARBA00022679"/>
    </source>
</evidence>
<keyword evidence="7" id="KW-0547">Nucleotide-binding</keyword>
<dbReference type="Pfam" id="PF08544">
    <property type="entry name" value="GHMP_kinases_C"/>
    <property type="match status" value="1"/>
</dbReference>
<dbReference type="Gene3D" id="3.30.230.10">
    <property type="match status" value="2"/>
</dbReference>
<feature type="domain" description="GHMP kinase C-terminal" evidence="14">
    <location>
        <begin position="320"/>
        <end position="400"/>
    </location>
</feature>
<keyword evidence="5" id="KW-0444">Lipid biosynthesis</keyword>
<dbReference type="InterPro" id="IPR006203">
    <property type="entry name" value="GHMP_knse_ATP-bd_CS"/>
</dbReference>
<organism evidence="15 16">
    <name type="scientific">Dermabacter jinjuensis</name>
    <dbReference type="NCBI Taxonomy" id="1667168"/>
    <lineage>
        <taxon>Bacteria</taxon>
        <taxon>Bacillati</taxon>
        <taxon>Actinomycetota</taxon>
        <taxon>Actinomycetes</taxon>
        <taxon>Micrococcales</taxon>
        <taxon>Dermabacteraceae</taxon>
        <taxon>Dermabacter</taxon>
    </lineage>
</organism>
<keyword evidence="9" id="KW-0067">ATP-binding</keyword>
<evidence type="ECO:0000256" key="10">
    <source>
        <dbReference type="ARBA" id="ARBA00022842"/>
    </source>
</evidence>
<evidence type="ECO:0000256" key="3">
    <source>
        <dbReference type="ARBA" id="ARBA00012103"/>
    </source>
</evidence>
<dbReference type="InterPro" id="IPR001174">
    <property type="entry name" value="HddA/FKP"/>
</dbReference>
<proteinExistence type="inferred from homology"/>
<evidence type="ECO:0000256" key="9">
    <source>
        <dbReference type="ARBA" id="ARBA00022840"/>
    </source>
</evidence>
<reference evidence="15 16" key="1">
    <citation type="journal article" date="2016" name="Int. J. Syst. Evol. Microbiol.">
        <title>Dermabacter jinjuensis sp. nov., a novel species of the genus Dermabacter isolated from a clinical specimen.</title>
        <authorList>
            <person name="Park Y.K."/>
            <person name="Lee K.M."/>
            <person name="Lee W.K."/>
            <person name="Cho M.J."/>
            <person name="Lee H.S."/>
            <person name="Cho Y.G."/>
            <person name="Lee Y.C."/>
            <person name="Lee W.K."/>
            <person name="Seong W.K."/>
            <person name="Hwang K.J."/>
        </authorList>
    </citation>
    <scope>NUCLEOTIDE SEQUENCE [LARGE SCALE GENOMIC DNA]</scope>
    <source>
        <strain evidence="15 16">32T</strain>
    </source>
</reference>
<keyword evidence="4" id="KW-0963">Cytoplasm</keyword>
<accession>A0ABN5DMJ2</accession>
<dbReference type="EMBL" id="CP023482">
    <property type="protein sequence ID" value="ATH96438.1"/>
    <property type="molecule type" value="Genomic_DNA"/>
</dbReference>
<dbReference type="SUPFAM" id="SSF54211">
    <property type="entry name" value="Ribosomal protein S5 domain 2-like"/>
    <property type="match status" value="1"/>
</dbReference>
<evidence type="ECO:0000256" key="7">
    <source>
        <dbReference type="ARBA" id="ARBA00022741"/>
    </source>
</evidence>
<dbReference type="InterPro" id="IPR036554">
    <property type="entry name" value="GHMP_kinase_C_sf"/>
</dbReference>
<evidence type="ECO:0000259" key="13">
    <source>
        <dbReference type="Pfam" id="PF00288"/>
    </source>
</evidence>
<dbReference type="EC" id="2.7.1.36" evidence="3"/>
<evidence type="ECO:0000256" key="11">
    <source>
        <dbReference type="ARBA" id="ARBA00023098"/>
    </source>
</evidence>
<dbReference type="Pfam" id="PF00288">
    <property type="entry name" value="GHMP_kinases_N"/>
    <property type="match status" value="1"/>
</dbReference>
<dbReference type="InterPro" id="IPR020568">
    <property type="entry name" value="Ribosomal_Su5_D2-typ_SF"/>
</dbReference>
<dbReference type="PANTHER" id="PTHR43290:SF2">
    <property type="entry name" value="MEVALONATE KINASE"/>
    <property type="match status" value="1"/>
</dbReference>
<dbReference type="Proteomes" id="UP000815698">
    <property type="component" value="Chromosome"/>
</dbReference>
<keyword evidence="16" id="KW-1185">Reference proteome</keyword>
<name>A0ABN5DMJ2_9MICO</name>
<protein>
    <recommendedName>
        <fullName evidence="3">mevalonate kinase</fullName>
        <ecNumber evidence="3">2.7.1.36</ecNumber>
    </recommendedName>
</protein>
<comment type="pathway">
    <text evidence="12">Isoprenoid biosynthesis; isopentenyl diphosphate biosynthesis via mevalonate pathway; isopentenyl diphosphate from (R)-mevalonate: step 1/3.</text>
</comment>
<evidence type="ECO:0000256" key="1">
    <source>
        <dbReference type="ARBA" id="ARBA00004496"/>
    </source>
</evidence>
<comment type="similarity">
    <text evidence="2">Belongs to the GHMP kinase family. Mevalonate kinase subfamily.</text>
</comment>
<keyword evidence="6" id="KW-0808">Transferase</keyword>
<dbReference type="InterPro" id="IPR014721">
    <property type="entry name" value="Ribsml_uS5_D2-typ_fold_subgr"/>
</dbReference>
<dbReference type="InterPro" id="IPR006205">
    <property type="entry name" value="Mev_gal_kin"/>
</dbReference>
<evidence type="ECO:0000313" key="16">
    <source>
        <dbReference type="Proteomes" id="UP000815698"/>
    </source>
</evidence>
<dbReference type="PANTHER" id="PTHR43290">
    <property type="entry name" value="MEVALONATE KINASE"/>
    <property type="match status" value="1"/>
</dbReference>
<keyword evidence="10" id="KW-0460">Magnesium</keyword>